<comment type="similarity">
    <text evidence="2">Belongs to the transglycosylase Slt family.</text>
</comment>
<dbReference type="InterPro" id="IPR023346">
    <property type="entry name" value="Lysozyme-like_dom_sf"/>
</dbReference>
<evidence type="ECO:0000256" key="1">
    <source>
        <dbReference type="ARBA" id="ARBA00001420"/>
    </source>
</evidence>
<evidence type="ECO:0000256" key="5">
    <source>
        <dbReference type="ARBA" id="ARBA00023316"/>
    </source>
</evidence>
<dbReference type="EMBL" id="CP006664">
    <property type="protein sequence ID" value="AIJ07228.1"/>
    <property type="molecule type" value="Genomic_DNA"/>
</dbReference>
<keyword evidence="6" id="KW-0732">Signal</keyword>
<dbReference type="Pfam" id="PF01464">
    <property type="entry name" value="SLT"/>
    <property type="match status" value="1"/>
</dbReference>
<evidence type="ECO:0000313" key="9">
    <source>
        <dbReference type="Proteomes" id="UP000028681"/>
    </source>
</evidence>
<keyword evidence="8" id="KW-0326">Glycosidase</keyword>
<feature type="signal peptide" evidence="6">
    <location>
        <begin position="1"/>
        <end position="28"/>
    </location>
</feature>
<dbReference type="Gene3D" id="1.10.530.10">
    <property type="match status" value="1"/>
</dbReference>
<dbReference type="PANTHER" id="PTHR37423:SF4">
    <property type="entry name" value="ENDO-TYPE MEMBRANE-BOUND LYTIC MUREIN TRANSGLYCOSYLASE A"/>
    <property type="match status" value="1"/>
</dbReference>
<dbReference type="SUPFAM" id="SSF53955">
    <property type="entry name" value="Lysozyme-like"/>
    <property type="match status" value="1"/>
</dbReference>
<accession>A0A076LKJ3</accession>
<evidence type="ECO:0000256" key="4">
    <source>
        <dbReference type="ARBA" id="ARBA00023239"/>
    </source>
</evidence>
<feature type="chain" id="PRO_5001715270" description="peptidoglycan lytic exotransglycosylase" evidence="6">
    <location>
        <begin position="29"/>
        <end position="203"/>
    </location>
</feature>
<proteinExistence type="inferred from homology"/>
<gene>
    <name evidence="8" type="ORF">ETEE_0757</name>
</gene>
<dbReference type="KEGG" id="ete:ETEE_0757"/>
<evidence type="ECO:0000256" key="3">
    <source>
        <dbReference type="ARBA" id="ARBA00012587"/>
    </source>
</evidence>
<reference evidence="8 9" key="1">
    <citation type="journal article" date="2012" name="PLoS ONE">
        <title>Edwardsiella comparative phylogenomics reveal the new intra/inter-species taxonomic relationships, virulence evolution and niche adaptation mechanisms.</title>
        <authorList>
            <person name="Yang M."/>
            <person name="Lv Y."/>
            <person name="Xiao J."/>
            <person name="Wu H."/>
            <person name="Zheng H."/>
            <person name="Liu Q."/>
            <person name="Zhang Y."/>
            <person name="Wang Q."/>
        </authorList>
    </citation>
    <scope>NUCLEOTIDE SEQUENCE [LARGE SCALE GENOMIC DNA]</scope>
    <source>
        <strain evidence="9">080813</strain>
    </source>
</reference>
<feature type="domain" description="Transglycosylase SLT" evidence="7">
    <location>
        <begin position="43"/>
        <end position="165"/>
    </location>
</feature>
<dbReference type="InterPro" id="IPR000189">
    <property type="entry name" value="Transglyc_AS"/>
</dbReference>
<dbReference type="PANTHER" id="PTHR37423">
    <property type="entry name" value="SOLUBLE LYTIC MUREIN TRANSGLYCOSYLASE-RELATED"/>
    <property type="match status" value="1"/>
</dbReference>
<evidence type="ECO:0000256" key="6">
    <source>
        <dbReference type="SAM" id="SignalP"/>
    </source>
</evidence>
<evidence type="ECO:0000313" key="8">
    <source>
        <dbReference type="EMBL" id="AIJ07228.1"/>
    </source>
</evidence>
<evidence type="ECO:0000256" key="2">
    <source>
        <dbReference type="ARBA" id="ARBA00007734"/>
    </source>
</evidence>
<organism evidence="8 9">
    <name type="scientific">Edwardsiella anguillarum ET080813</name>
    <dbReference type="NCBI Taxonomy" id="667120"/>
    <lineage>
        <taxon>Bacteria</taxon>
        <taxon>Pseudomonadati</taxon>
        <taxon>Pseudomonadota</taxon>
        <taxon>Gammaproteobacteria</taxon>
        <taxon>Enterobacterales</taxon>
        <taxon>Hafniaceae</taxon>
        <taxon>Edwardsiella</taxon>
    </lineage>
</organism>
<dbReference type="GeneID" id="33938494"/>
<dbReference type="GO" id="GO:0016020">
    <property type="term" value="C:membrane"/>
    <property type="evidence" value="ECO:0007669"/>
    <property type="project" value="InterPro"/>
</dbReference>
<dbReference type="AlphaFoldDB" id="A0A076LKJ3"/>
<dbReference type="PROSITE" id="PS51257">
    <property type="entry name" value="PROKAR_LIPOPROTEIN"/>
    <property type="match status" value="1"/>
</dbReference>
<dbReference type="HOGENOM" id="CLU_103257_0_0_6"/>
<keyword evidence="8" id="KW-0378">Hydrolase</keyword>
<dbReference type="GO" id="GO:0000270">
    <property type="term" value="P:peptidoglycan metabolic process"/>
    <property type="evidence" value="ECO:0007669"/>
    <property type="project" value="InterPro"/>
</dbReference>
<comment type="catalytic activity">
    <reaction evidence="1">
        <text>Exolytic cleavage of the (1-&gt;4)-beta-glycosidic linkage between N-acetylmuramic acid (MurNAc) and N-acetylglucosamine (GlcNAc) residues in peptidoglycan, from either the reducing or the non-reducing ends of the peptidoglycan chains, with concomitant formation of a 1,6-anhydrobond in the MurNAc residue.</text>
        <dbReference type="EC" id="4.2.2.n1"/>
    </reaction>
</comment>
<dbReference type="GO" id="GO:0016798">
    <property type="term" value="F:hydrolase activity, acting on glycosyl bonds"/>
    <property type="evidence" value="ECO:0007669"/>
    <property type="project" value="UniProtKB-KW"/>
</dbReference>
<dbReference type="CDD" id="cd16893">
    <property type="entry name" value="LT_MltC_MltE"/>
    <property type="match status" value="1"/>
</dbReference>
<dbReference type="EC" id="4.2.2.n1" evidence="3"/>
<dbReference type="GO" id="GO:0071555">
    <property type="term" value="P:cell wall organization"/>
    <property type="evidence" value="ECO:0007669"/>
    <property type="project" value="UniProtKB-KW"/>
</dbReference>
<name>A0A076LKJ3_9GAMM</name>
<sequence>MTQTSQRIFLLCGSLLLLLMAGCSSRHHRPAASYNPQAYDGIIQAAASQYNLDPKLIKAIIQVESSYNPSAVSPSNAIGLMQIKADGAGCDAYRYQGRRGCPDSDDLYDPVTNIRLGAAYLSALQNQQLYWINDPLTRRYATEVAYANGAGALLRTFSANRQTAIAMINSLTPEAFHWHVRRHHPAAQAPRYMLKVETAYNHL</sequence>
<dbReference type="Proteomes" id="UP000028681">
    <property type="component" value="Chromosome"/>
</dbReference>
<protein>
    <recommendedName>
        <fullName evidence="3">peptidoglycan lytic exotransglycosylase</fullName>
        <ecNumber evidence="3">4.2.2.n1</ecNumber>
    </recommendedName>
</protein>
<keyword evidence="5" id="KW-0961">Cell wall biogenesis/degradation</keyword>
<evidence type="ECO:0000259" key="7">
    <source>
        <dbReference type="Pfam" id="PF01464"/>
    </source>
</evidence>
<dbReference type="PROSITE" id="PS00922">
    <property type="entry name" value="TRANSGLYCOSYLASE"/>
    <property type="match status" value="1"/>
</dbReference>
<dbReference type="RefSeq" id="WP_034164153.1">
    <property type="nucleotide sequence ID" value="NZ_CP006664.1"/>
</dbReference>
<dbReference type="GO" id="GO:0008933">
    <property type="term" value="F:peptidoglycan lytic transglycosylase activity"/>
    <property type="evidence" value="ECO:0007669"/>
    <property type="project" value="InterPro"/>
</dbReference>
<dbReference type="InterPro" id="IPR008258">
    <property type="entry name" value="Transglycosylase_SLT_dom_1"/>
</dbReference>
<keyword evidence="4" id="KW-0456">Lyase</keyword>